<proteinExistence type="inferred from homology"/>
<keyword evidence="4 5" id="KW-0479">Metal-binding</keyword>
<dbReference type="RefSeq" id="WP_168987374.1">
    <property type="nucleotide sequence ID" value="NZ_CAWPHM010000199.1"/>
</dbReference>
<evidence type="ECO:0000256" key="2">
    <source>
        <dbReference type="ARBA" id="ARBA00011643"/>
    </source>
</evidence>
<dbReference type="PANTHER" id="PTHR13799:SF14">
    <property type="entry name" value="GTP CYCLOHYDROLASE 1 TYPE 2 HOMOLOG"/>
    <property type="match status" value="1"/>
</dbReference>
<dbReference type="InterPro" id="IPR036069">
    <property type="entry name" value="DUF34/NIF3_sf"/>
</dbReference>
<evidence type="ECO:0000256" key="4">
    <source>
        <dbReference type="ARBA" id="ARBA00022723"/>
    </source>
</evidence>
<feature type="binding site" evidence="5">
    <location>
        <position position="64"/>
    </location>
    <ligand>
        <name>a divalent metal cation</name>
        <dbReference type="ChEBI" id="CHEBI:60240"/>
        <label>2</label>
    </ligand>
</feature>
<accession>A0A972J963</accession>
<dbReference type="Proteomes" id="UP000599523">
    <property type="component" value="Unassembled WGS sequence"/>
</dbReference>
<evidence type="ECO:0000313" key="7">
    <source>
        <dbReference type="Proteomes" id="UP000599523"/>
    </source>
</evidence>
<dbReference type="InterPro" id="IPR002678">
    <property type="entry name" value="DUF34/NIF3"/>
</dbReference>
<evidence type="ECO:0000313" key="6">
    <source>
        <dbReference type="EMBL" id="NMG02590.1"/>
    </source>
</evidence>
<dbReference type="AlphaFoldDB" id="A0A972J963"/>
<feature type="binding site" evidence="5">
    <location>
        <position position="63"/>
    </location>
    <ligand>
        <name>a divalent metal cation</name>
        <dbReference type="ChEBI" id="CHEBI:60240"/>
        <label>1</label>
    </ligand>
</feature>
<feature type="binding site" evidence="5">
    <location>
        <position position="216"/>
    </location>
    <ligand>
        <name>a divalent metal cation</name>
        <dbReference type="ChEBI" id="CHEBI:60240"/>
        <label>1</label>
    </ligand>
</feature>
<dbReference type="Gene3D" id="3.40.1390.30">
    <property type="entry name" value="NIF3 (NGG1p interacting factor 3)-like"/>
    <property type="match status" value="2"/>
</dbReference>
<comment type="caution">
    <text evidence="6">The sequence shown here is derived from an EMBL/GenBank/DDBJ whole genome shotgun (WGS) entry which is preliminary data.</text>
</comment>
<dbReference type="GO" id="GO:0005737">
    <property type="term" value="C:cytoplasm"/>
    <property type="evidence" value="ECO:0007669"/>
    <property type="project" value="TreeGrafter"/>
</dbReference>
<comment type="subunit">
    <text evidence="2">Homohexamer.</text>
</comment>
<organism evidence="6 7">
    <name type="scientific">Azoarcus taiwanensis</name>
    <dbReference type="NCBI Taxonomy" id="666964"/>
    <lineage>
        <taxon>Bacteria</taxon>
        <taxon>Pseudomonadati</taxon>
        <taxon>Pseudomonadota</taxon>
        <taxon>Betaproteobacteria</taxon>
        <taxon>Rhodocyclales</taxon>
        <taxon>Zoogloeaceae</taxon>
        <taxon>Azoarcus</taxon>
    </lineage>
</organism>
<dbReference type="EMBL" id="WTVM01000027">
    <property type="protein sequence ID" value="NMG02590.1"/>
    <property type="molecule type" value="Genomic_DNA"/>
</dbReference>
<feature type="binding site" evidence="5">
    <location>
        <position position="101"/>
    </location>
    <ligand>
        <name>a divalent metal cation</name>
        <dbReference type="ChEBI" id="CHEBI:60240"/>
        <label>1</label>
    </ligand>
</feature>
<reference evidence="6" key="1">
    <citation type="submission" date="2019-12" db="EMBL/GenBank/DDBJ databases">
        <title>Comparative genomics gives insights into the taxonomy of the Azoarcus-Aromatoleum group and reveals separate origins of nif in the plant-associated Azoarcus and non-plant-associated Aromatoleum sub-groups.</title>
        <authorList>
            <person name="Lafos M."/>
            <person name="Maluk M."/>
            <person name="Batista M."/>
            <person name="Junghare M."/>
            <person name="Carmona M."/>
            <person name="Faoro H."/>
            <person name="Cruz L.M."/>
            <person name="Battistoni F."/>
            <person name="De Souza E."/>
            <person name="Pedrosa F."/>
            <person name="Chen W.-M."/>
            <person name="Poole P.S."/>
            <person name="Dixon R.A."/>
            <person name="James E.K."/>
        </authorList>
    </citation>
    <scope>NUCLEOTIDE SEQUENCE</scope>
    <source>
        <strain evidence="6">NSC3</strain>
    </source>
</reference>
<dbReference type="GO" id="GO:0046872">
    <property type="term" value="F:metal ion binding"/>
    <property type="evidence" value="ECO:0007669"/>
    <property type="project" value="UniProtKB-KW"/>
</dbReference>
<sequence length="248" mass="27096">MRLDKLRDHLDTLLEAARFKDYCPNGLQVEGRAEVSRVLCGVTASQALLDHAVEHRFDAVLVHHGYFWRGEDARITGIRQRRIATLLRNDISLFAYHLPLDAHPELGNNAQLARIAGWVPERQCGDNDLIWLGRPAATMPAAALADSLGVALGRKPMLVGSGEREVHCVAWCTGGAQGYFEAAIEAGADAFVSGEISEQTVHLARESGVPYIAAGHHATERYGVRAMAMHLRETLGLEASFVDLDNPV</sequence>
<dbReference type="FunFam" id="3.40.1390.30:FF:000002">
    <property type="entry name" value="Nif3-like dinuclear metal center protein"/>
    <property type="match status" value="1"/>
</dbReference>
<feature type="binding site" evidence="5">
    <location>
        <position position="220"/>
    </location>
    <ligand>
        <name>a divalent metal cation</name>
        <dbReference type="ChEBI" id="CHEBI:60240"/>
        <label>1</label>
    </ligand>
</feature>
<keyword evidence="7" id="KW-1185">Reference proteome</keyword>
<gene>
    <name evidence="6" type="ORF">GPA21_06355</name>
</gene>
<protein>
    <recommendedName>
        <fullName evidence="3">GTP cyclohydrolase 1 type 2 homolog</fullName>
    </recommendedName>
</protein>
<dbReference type="PANTHER" id="PTHR13799">
    <property type="entry name" value="NGG1 INTERACTING FACTOR 3"/>
    <property type="match status" value="1"/>
</dbReference>
<dbReference type="SUPFAM" id="SSF102705">
    <property type="entry name" value="NIF3 (NGG1p interacting factor 3)-like"/>
    <property type="match status" value="1"/>
</dbReference>
<dbReference type="NCBIfam" id="TIGR00486">
    <property type="entry name" value="YbgI_SA1388"/>
    <property type="match status" value="1"/>
</dbReference>
<evidence type="ECO:0000256" key="3">
    <source>
        <dbReference type="ARBA" id="ARBA00022112"/>
    </source>
</evidence>
<dbReference type="Pfam" id="PF01784">
    <property type="entry name" value="DUF34_NIF3"/>
    <property type="match status" value="1"/>
</dbReference>
<comment type="similarity">
    <text evidence="1">Belongs to the GTP cyclohydrolase I type 2/NIF3 family.</text>
</comment>
<evidence type="ECO:0000256" key="5">
    <source>
        <dbReference type="PIRSR" id="PIRSR602678-1"/>
    </source>
</evidence>
<evidence type="ECO:0000256" key="1">
    <source>
        <dbReference type="ARBA" id="ARBA00006964"/>
    </source>
</evidence>
<name>A0A972J963_9RHOO</name>